<keyword evidence="2" id="KW-1185">Reference proteome</keyword>
<dbReference type="PANTHER" id="PTHR33112:SF10">
    <property type="entry name" value="TOL"/>
    <property type="match status" value="1"/>
</dbReference>
<name>A0A6A6BA33_9PEZI</name>
<dbReference type="PANTHER" id="PTHR33112">
    <property type="entry name" value="DOMAIN PROTEIN, PUTATIVE-RELATED"/>
    <property type="match status" value="1"/>
</dbReference>
<dbReference type="RefSeq" id="XP_033395807.1">
    <property type="nucleotide sequence ID" value="XM_033546329.1"/>
</dbReference>
<sequence length="267" mass="31045">MSPASSPLNERALATQEWLLSRRMLFYTKECMIWSCRTINQRETRECFGDVARMIEDYSTRKLTRPTDRLIALEGIIDKLQKRNNTKCLQGIWLDTRADQLLWFPLKLAKRTENPLKVPSCHGIRYQKICHAKKMYRLLDVEDEKILQVLGLVKEAPLLQYQLSRKDSVTDMEDQGTPDPRVAKILDQVRETGLPVEMSYVFCDTGGKPLGWATLDEGCLPTDQVQCLSIFAKGEFNPRQRWNEPDEFVEYWMLLLVQVREGRSRNG</sequence>
<dbReference type="OrthoDB" id="3886033at2759"/>
<gene>
    <name evidence="1" type="ORF">K452DRAFT_360278</name>
</gene>
<reference evidence="1" key="1">
    <citation type="journal article" date="2020" name="Stud. Mycol.">
        <title>101 Dothideomycetes genomes: a test case for predicting lifestyles and emergence of pathogens.</title>
        <authorList>
            <person name="Haridas S."/>
            <person name="Albert R."/>
            <person name="Binder M."/>
            <person name="Bloem J."/>
            <person name="Labutti K."/>
            <person name="Salamov A."/>
            <person name="Andreopoulos B."/>
            <person name="Baker S."/>
            <person name="Barry K."/>
            <person name="Bills G."/>
            <person name="Bluhm B."/>
            <person name="Cannon C."/>
            <person name="Castanera R."/>
            <person name="Culley D."/>
            <person name="Daum C."/>
            <person name="Ezra D."/>
            <person name="Gonzalez J."/>
            <person name="Henrissat B."/>
            <person name="Kuo A."/>
            <person name="Liang C."/>
            <person name="Lipzen A."/>
            <person name="Lutzoni F."/>
            <person name="Magnuson J."/>
            <person name="Mondo S."/>
            <person name="Nolan M."/>
            <person name="Ohm R."/>
            <person name="Pangilinan J."/>
            <person name="Park H.-J."/>
            <person name="Ramirez L."/>
            <person name="Alfaro M."/>
            <person name="Sun H."/>
            <person name="Tritt A."/>
            <person name="Yoshinaga Y."/>
            <person name="Zwiers L.-H."/>
            <person name="Turgeon B."/>
            <person name="Goodwin S."/>
            <person name="Spatafora J."/>
            <person name="Crous P."/>
            <person name="Grigoriev I."/>
        </authorList>
    </citation>
    <scope>NUCLEOTIDE SEQUENCE</scope>
    <source>
        <strain evidence="1">CBS 121167</strain>
    </source>
</reference>
<evidence type="ECO:0000313" key="1">
    <source>
        <dbReference type="EMBL" id="KAF2140094.1"/>
    </source>
</evidence>
<evidence type="ECO:0000313" key="2">
    <source>
        <dbReference type="Proteomes" id="UP000799438"/>
    </source>
</evidence>
<dbReference type="EMBL" id="ML995491">
    <property type="protein sequence ID" value="KAF2140094.1"/>
    <property type="molecule type" value="Genomic_DNA"/>
</dbReference>
<organism evidence="1 2">
    <name type="scientific">Aplosporella prunicola CBS 121167</name>
    <dbReference type="NCBI Taxonomy" id="1176127"/>
    <lineage>
        <taxon>Eukaryota</taxon>
        <taxon>Fungi</taxon>
        <taxon>Dikarya</taxon>
        <taxon>Ascomycota</taxon>
        <taxon>Pezizomycotina</taxon>
        <taxon>Dothideomycetes</taxon>
        <taxon>Dothideomycetes incertae sedis</taxon>
        <taxon>Botryosphaeriales</taxon>
        <taxon>Aplosporellaceae</taxon>
        <taxon>Aplosporella</taxon>
    </lineage>
</organism>
<dbReference type="GeneID" id="54303835"/>
<evidence type="ECO:0008006" key="3">
    <source>
        <dbReference type="Google" id="ProtNLM"/>
    </source>
</evidence>
<dbReference type="AlphaFoldDB" id="A0A6A6BA33"/>
<proteinExistence type="predicted"/>
<accession>A0A6A6BA33</accession>
<dbReference type="Proteomes" id="UP000799438">
    <property type="component" value="Unassembled WGS sequence"/>
</dbReference>
<protein>
    <recommendedName>
        <fullName evidence="3">Heterokaryon incompatibility domain-containing protein</fullName>
    </recommendedName>
</protein>